<feature type="signal peptide" evidence="1">
    <location>
        <begin position="1"/>
        <end position="16"/>
    </location>
</feature>
<keyword evidence="4" id="KW-1185">Reference proteome</keyword>
<keyword evidence="1" id="KW-0732">Signal</keyword>
<name>A0A162W931_DIDRA</name>
<evidence type="ECO:0000313" key="4">
    <source>
        <dbReference type="Proteomes" id="UP000076837"/>
    </source>
</evidence>
<evidence type="ECO:0000256" key="1">
    <source>
        <dbReference type="SAM" id="SignalP"/>
    </source>
</evidence>
<feature type="chain" id="PRO_5007997120" description="Hydrolase" evidence="1">
    <location>
        <begin position="17"/>
        <end position="186"/>
    </location>
</feature>
<gene>
    <name evidence="3" type="ORF">ST47_g295</name>
    <name evidence="2" type="ORF">ST47_g9970</name>
</gene>
<accession>A0A162W931</accession>
<protein>
    <recommendedName>
        <fullName evidence="5">Hydrolase</fullName>
    </recommendedName>
</protein>
<comment type="caution">
    <text evidence="2">The sequence shown here is derived from an EMBL/GenBank/DDBJ whole genome shotgun (WGS) entry which is preliminary data.</text>
</comment>
<evidence type="ECO:0000313" key="3">
    <source>
        <dbReference type="EMBL" id="KZM28563.1"/>
    </source>
</evidence>
<dbReference type="EMBL" id="JYNV01000011">
    <property type="protein sequence ID" value="KZM28563.1"/>
    <property type="molecule type" value="Genomic_DNA"/>
</dbReference>
<reference evidence="2 4" key="1">
    <citation type="journal article" date="2016" name="Sci. Rep.">
        <title>Draft genome sequencing and secretome analysis of fungal phytopathogen Ascochyta rabiei provides insight into the necrotrophic effector repertoire.</title>
        <authorList>
            <person name="Verma S."/>
            <person name="Gazara R.K."/>
            <person name="Nizam S."/>
            <person name="Parween S."/>
            <person name="Chattopadhyay D."/>
            <person name="Verma P.K."/>
        </authorList>
    </citation>
    <scope>NUCLEOTIDE SEQUENCE [LARGE SCALE GENOMIC DNA]</scope>
    <source>
        <strain evidence="2 4">ArDII</strain>
    </source>
</reference>
<dbReference type="Proteomes" id="UP000076837">
    <property type="component" value="Unassembled WGS sequence"/>
</dbReference>
<dbReference type="EMBL" id="JYNV01000319">
    <property type="protein sequence ID" value="KZM18884.1"/>
    <property type="molecule type" value="Genomic_DNA"/>
</dbReference>
<evidence type="ECO:0000313" key="2">
    <source>
        <dbReference type="EMBL" id="KZM18884.1"/>
    </source>
</evidence>
<sequence length="186" mass="20045">MYSIIILGTWCAAVFAAPVTQSSDTNSTWQLAEGTKTMCDSTSDKIIGFYVGPQMESVLTEACVAMMPPCAHQDRVANDTMCAQVTDWRLDGPKNSTQSANVETAEGNKISGWDVKLSVTPATQPETSAGVFWTSQDCYGYFAYMLEKWEPEGCHTQQGFGVGNITVGGQSSLAGTVFKVEIVAEQ</sequence>
<proteinExistence type="predicted"/>
<dbReference type="AlphaFoldDB" id="A0A162W931"/>
<evidence type="ECO:0008006" key="5">
    <source>
        <dbReference type="Google" id="ProtNLM"/>
    </source>
</evidence>
<organism evidence="2 4">
    <name type="scientific">Didymella rabiei</name>
    <name type="common">Chickpea ascochyta blight fungus</name>
    <name type="synonym">Mycosphaerella rabiei</name>
    <dbReference type="NCBI Taxonomy" id="5454"/>
    <lineage>
        <taxon>Eukaryota</taxon>
        <taxon>Fungi</taxon>
        <taxon>Dikarya</taxon>
        <taxon>Ascomycota</taxon>
        <taxon>Pezizomycotina</taxon>
        <taxon>Dothideomycetes</taxon>
        <taxon>Pleosporomycetidae</taxon>
        <taxon>Pleosporales</taxon>
        <taxon>Pleosporineae</taxon>
        <taxon>Didymellaceae</taxon>
        <taxon>Ascochyta</taxon>
    </lineage>
</organism>